<dbReference type="EMBL" id="CAXDID020000327">
    <property type="protein sequence ID" value="CAL6077435.1"/>
    <property type="molecule type" value="Genomic_DNA"/>
</dbReference>
<proteinExistence type="predicted"/>
<reference evidence="3 4" key="2">
    <citation type="submission" date="2024-07" db="EMBL/GenBank/DDBJ databases">
        <authorList>
            <person name="Akdeniz Z."/>
        </authorList>
    </citation>
    <scope>NUCLEOTIDE SEQUENCE [LARGE SCALE GENOMIC DNA]</scope>
</reference>
<feature type="coiled-coil region" evidence="1">
    <location>
        <begin position="1626"/>
        <end position="1697"/>
    </location>
</feature>
<feature type="coiled-coil region" evidence="1">
    <location>
        <begin position="1067"/>
        <end position="1150"/>
    </location>
</feature>
<protein>
    <submittedName>
        <fullName evidence="3">Hypothetical_protein</fullName>
    </submittedName>
</protein>
<reference evidence="2" key="1">
    <citation type="submission" date="2023-06" db="EMBL/GenBank/DDBJ databases">
        <authorList>
            <person name="Kurt Z."/>
        </authorList>
    </citation>
    <scope>NUCLEOTIDE SEQUENCE</scope>
</reference>
<comment type="caution">
    <text evidence="2">The sequence shown here is derived from an EMBL/GenBank/DDBJ whole genome shotgun (WGS) entry which is preliminary data.</text>
</comment>
<evidence type="ECO:0000313" key="2">
    <source>
        <dbReference type="EMBL" id="CAI9928798.1"/>
    </source>
</evidence>
<feature type="coiled-coil region" evidence="1">
    <location>
        <begin position="1179"/>
        <end position="1514"/>
    </location>
</feature>
<keyword evidence="1" id="KW-0175">Coiled coil</keyword>
<keyword evidence="4" id="KW-1185">Reference proteome</keyword>
<feature type="coiled-coil region" evidence="1">
    <location>
        <begin position="237"/>
        <end position="472"/>
    </location>
</feature>
<gene>
    <name evidence="2" type="ORF">HINF_LOCUS16443</name>
    <name evidence="3" type="ORF">HINF_LOCUS58320</name>
</gene>
<evidence type="ECO:0000313" key="3">
    <source>
        <dbReference type="EMBL" id="CAL6077435.1"/>
    </source>
</evidence>
<dbReference type="Proteomes" id="UP001642409">
    <property type="component" value="Unassembled WGS sequence"/>
</dbReference>
<accession>A0AA86U2K8</accession>
<evidence type="ECO:0000313" key="4">
    <source>
        <dbReference type="Proteomes" id="UP001642409"/>
    </source>
</evidence>
<evidence type="ECO:0000256" key="1">
    <source>
        <dbReference type="SAM" id="Coils"/>
    </source>
</evidence>
<sequence length="1710" mass="201736">MISVLEIKEQYKDIYQTDENLKNLMQNVSYMLFRHLYNKNCDVRIPFRLELERRLQQPTPFTFLPFNEQSQLCVKLQPIMSKNKLQDPYKVNRCQSCDLYMLQAAQCDNGCICCLNCMQKRENFCPKCQKQVKNYKVRMDICEPIRQLQFKCPCSKCTDVLSYTEALKVASNCQNLIRENPLQMLQIVQLQLQKLTESNQFCYKKLADKNDVSVQEDDIDLLKKTASFKSLEQMATTKEKESNVQDLKLEIEKLKNQLKETQSLSASQNMNQPQKVVGKTSEAGNEQLGLQLEEAKIKYDQLSTKHQDKLGEIYLLKLQIENQLKELQVCKNKLQSKELEQSTSQNRMKELQGQAEKAIRDYKSLQETLEDTKESLRNMERQNEDLKAQQQSLLNRQKELVEEKKQQQMAKQIDQNNVALEAELDTIKNQSQQQQTQIMQQQSILERREVEVQKLKQQLKDLQRGYDNETILKSQNEQKILELNETIQGQQQIQANIESQLKDSIKRNYEIVQELTQNKSQSEVQSQTIQQQYNDLKMQFEIKQTELQQKTAESQNAYAQVQKLSLELQNAKQENTLLNHNSDSTVLQMKQQIFDMETSQAQELNKLKFQIKGLENDLNQQKIMVKQLKDQIADLDKSYNVKEQQLKAQIEQLRNKEQLLTDQIRELNEQILQLTQESSEKQGQIQAKVDELNQLRSASQQQIQKFQLQIESQQQQARVINQQLQLKIDEMQAVSEQKQQQQQQLNTQNQNTLDLTKQLAQAKQEITQMQMQIEQLTYDNTHQAEQIQKQEAQIEQQVVIIDKNSLNIDNLNKNIQSQKNDLYKTQKELERTQQKLSSIQEQTSQLEQDSIPKLKARISDLENQIELQNIELEKRSVQINEGIEDLQSTQEQLSRVTVQASNLEKQNQEKAKKIEIIDDNLQKTKKQLADKQNDIFNFTSQKQNQDRQVEKQSQDQQYKIEQLRKDKQNNEEQIASLNQKLDKSSIQCNKYQEQLRNTQKILKSVTQDLKKLKQLKQQELQDFANSTQDVIESLTERCHDMQTKQDMYVNQMNESGHQQKLTGQEQQQKLQSLLQNQEVTIKQLQIKIKQLENDNMVLQQKIFELNITSNQYLESTKSLEFELLSTNQQLTDMKQNNEQLQQSIKDKIYEINQIKGEAQMNQQLLKKQTKISEDGQESIQQLHQQVTKLTEQNNQYNMQVNEQLAQLNEVERSSQQVQQQLNQQLDNQAAQIEHLNQEKLIIKESGEKIKLSFKQQNEDLQQHYEKEIESYNNKLKQQQKENQQLSDQILEYKKIQAEVNSRISDIELQSEVQVKKKDHEIKELSDKYKDVVSENDINANLVKQQTQQIKQLTILCEDQNQKIKELTSELDKIQHSSSDQQQQIQQIQKEITSKDEILKKVEKQLDDTNLVLLKKETEQDQILKQQERQVQILQRNNQDADIKLQKLQIELKENREHSEQQRLEIQAQFHKQALERDSEIQAMQQQLDTLQIDNDSLKEELNMTTNDIQHLESIKSQLSDKLNVLMKLQSDQSRELKISQQQFTELNQLYARKQNQNLKLTEENAKLTVQFTQMKEELEKQQNETKKLLNITSLKDLDQVDLHNEFLVKLLRNLMQEKQFQHLNKIYQLREENTNLLQLMQQMKDAEKTSKNQKETFRVQKIPTVNAQLIIQREQEIIELKTQLEIERKKVEVYMNKAKVMRFGSPQRIE</sequence>
<organism evidence="2">
    <name type="scientific">Hexamita inflata</name>
    <dbReference type="NCBI Taxonomy" id="28002"/>
    <lineage>
        <taxon>Eukaryota</taxon>
        <taxon>Metamonada</taxon>
        <taxon>Diplomonadida</taxon>
        <taxon>Hexamitidae</taxon>
        <taxon>Hexamitinae</taxon>
        <taxon>Hexamita</taxon>
    </lineage>
</organism>
<feature type="coiled-coil region" evidence="1">
    <location>
        <begin position="512"/>
        <end position="1022"/>
    </location>
</feature>
<name>A0AA86U2K8_9EUKA</name>
<feature type="coiled-coil region" evidence="1">
    <location>
        <begin position="1543"/>
        <end position="1591"/>
    </location>
</feature>
<dbReference type="EMBL" id="CATOUU010000418">
    <property type="protein sequence ID" value="CAI9928798.1"/>
    <property type="molecule type" value="Genomic_DNA"/>
</dbReference>